<name>A0ABY0FSD5_9PLEO</name>
<dbReference type="CDD" id="cd10170">
    <property type="entry name" value="ASKHA_NBD_HSP70"/>
    <property type="match status" value="1"/>
</dbReference>
<dbReference type="PANTHER" id="PTHR42749:SF8">
    <property type="entry name" value="HSP70 FAMILY PROTEIN (AFU_ORTHOLOGUE AFUA_3G13740)"/>
    <property type="match status" value="1"/>
</dbReference>
<dbReference type="Proteomes" id="UP000293195">
    <property type="component" value="Unassembled WGS sequence"/>
</dbReference>
<accession>A0ABY0FSD5</accession>
<feature type="region of interest" description="Disordered" evidence="1">
    <location>
        <begin position="471"/>
        <end position="513"/>
    </location>
</feature>
<reference evidence="3" key="1">
    <citation type="journal article" date="2019" name="bioRxiv">
        <title>Genomics, evolutionary history and diagnostics of the Alternaria alternata species group including apple and Asian pear pathotypes.</title>
        <authorList>
            <person name="Armitage A.D."/>
            <person name="Cockerton H.M."/>
            <person name="Sreenivasaprasad S."/>
            <person name="Woodhall J.W."/>
            <person name="Lane C.R."/>
            <person name="Harrison R.J."/>
            <person name="Clarkson J.P."/>
        </authorList>
    </citation>
    <scope>NUCLEOTIDE SEQUENCE [LARGE SCALE GENOMIC DNA]</scope>
    <source>
        <strain evidence="3">FERA 635</strain>
    </source>
</reference>
<dbReference type="InterPro" id="IPR043129">
    <property type="entry name" value="ATPase_NBD"/>
</dbReference>
<dbReference type="Gene3D" id="3.30.420.40">
    <property type="match status" value="2"/>
</dbReference>
<feature type="compositionally biased region" description="Basic and acidic residues" evidence="1">
    <location>
        <begin position="484"/>
        <end position="498"/>
    </location>
</feature>
<evidence type="ECO:0000313" key="2">
    <source>
        <dbReference type="EMBL" id="RYN85695.1"/>
    </source>
</evidence>
<proteinExistence type="predicted"/>
<dbReference type="PANTHER" id="PTHR42749">
    <property type="entry name" value="CELL SHAPE-DETERMINING PROTEIN MREB"/>
    <property type="match status" value="1"/>
</dbReference>
<protein>
    <submittedName>
        <fullName evidence="2">Uncharacterized protein</fullName>
    </submittedName>
</protein>
<comment type="caution">
    <text evidence="2">The sequence shown here is derived from an EMBL/GenBank/DDBJ whole genome shotgun (WGS) entry which is preliminary data.</text>
</comment>
<evidence type="ECO:0000313" key="3">
    <source>
        <dbReference type="Proteomes" id="UP000293195"/>
    </source>
</evidence>
<organism evidence="2 3">
    <name type="scientific">Alternaria tenuissima</name>
    <dbReference type="NCBI Taxonomy" id="119927"/>
    <lineage>
        <taxon>Eukaryota</taxon>
        <taxon>Fungi</taxon>
        <taxon>Dikarya</taxon>
        <taxon>Ascomycota</taxon>
        <taxon>Pezizomycotina</taxon>
        <taxon>Dothideomycetes</taxon>
        <taxon>Pleosporomycetidae</taxon>
        <taxon>Pleosporales</taxon>
        <taxon>Pleosporineae</taxon>
        <taxon>Pleosporaceae</taxon>
        <taxon>Alternaria</taxon>
        <taxon>Alternaria sect. Alternaria</taxon>
        <taxon>Alternaria alternata complex</taxon>
    </lineage>
</organism>
<dbReference type="SUPFAM" id="SSF53067">
    <property type="entry name" value="Actin-like ATPase domain"/>
    <property type="match status" value="1"/>
</dbReference>
<dbReference type="EMBL" id="PDXF01000180">
    <property type="protein sequence ID" value="RYN85695.1"/>
    <property type="molecule type" value="Genomic_DNA"/>
</dbReference>
<sequence>MTPPILDSGLTHPHNDHCPQISFKDGSHDVVDSNCQEVLIIAVDLGITSTKVAYARVSRGDSGEEVNTSEVKCIGNYPGDQEGRYHVPTELLYDDKSKPESTSPSAAKQYWGYEVEAELNNTKARQDETELPARLKTNLTSEKDADDDRGKLRSKLEALRDQGVTVGNTDICKHYLTHLLDHTKTQLVHSKELEKHVPIKFVLCVPDVWPVTARQVMQAALGEAVKDVGFSERAEDDFCDLDRVSESEAAAAWVFAWPNMETLYPGETVVVLDAGGGTVKAATYVCLESDPVLLERVIEPCSRSCGASRIDEECQETLTKKLMGATYSFDDGRSLASIVKTSMTKSRYNKQNFRVQKKKDASYGFAIPNLVQNIKKGFYTNVLALKQKDMEKIFEPSLVGAAEVLQNQLELAKNKNRPVHMVLLVGAFSESPALRKHIRDILEHQDRKIGLVTPSDPSYAVVKGAVLHVASKAAESPNPHKRKRDETGVTKSSAESKRRSTRSSRYLGGYQTG</sequence>
<keyword evidence="3" id="KW-1185">Reference proteome</keyword>
<gene>
    <name evidence="2" type="ORF">AA0119_g13210</name>
</gene>
<dbReference type="Gene3D" id="3.90.640.10">
    <property type="entry name" value="Actin, Chain A, domain 4"/>
    <property type="match status" value="1"/>
</dbReference>
<evidence type="ECO:0000256" key="1">
    <source>
        <dbReference type="SAM" id="MobiDB-lite"/>
    </source>
</evidence>